<evidence type="ECO:0000313" key="2">
    <source>
        <dbReference type="EMBL" id="SNR26761.1"/>
    </source>
</evidence>
<dbReference type="GO" id="GO:0007229">
    <property type="term" value="P:integrin-mediated signaling pathway"/>
    <property type="evidence" value="ECO:0007669"/>
    <property type="project" value="UniProtKB-KW"/>
</dbReference>
<proteinExistence type="predicted"/>
<organism evidence="2 3">
    <name type="scientific">Maribacter sedimenticola</name>
    <dbReference type="NCBI Taxonomy" id="228956"/>
    <lineage>
        <taxon>Bacteria</taxon>
        <taxon>Pseudomonadati</taxon>
        <taxon>Bacteroidota</taxon>
        <taxon>Flavobacteriia</taxon>
        <taxon>Flavobacteriales</taxon>
        <taxon>Flavobacteriaceae</taxon>
        <taxon>Maribacter</taxon>
    </lineage>
</organism>
<keyword evidence="1" id="KW-0732">Signal</keyword>
<feature type="non-terminal residue" evidence="2">
    <location>
        <position position="285"/>
    </location>
</feature>
<dbReference type="EMBL" id="FZNV01000001">
    <property type="protein sequence ID" value="SNR26761.1"/>
    <property type="molecule type" value="Genomic_DNA"/>
</dbReference>
<feature type="chain" id="PRO_5045581757" evidence="1">
    <location>
        <begin position="34"/>
        <end position="285"/>
    </location>
</feature>
<protein>
    <submittedName>
        <fullName evidence="2">Integrin beta 8</fullName>
    </submittedName>
</protein>
<evidence type="ECO:0000256" key="1">
    <source>
        <dbReference type="SAM" id="SignalP"/>
    </source>
</evidence>
<sequence>MTFLANQFNTAMNFTKTYFLLIASFTISTCAFAQMKIGDNASTIDNASILELESTTKALVLTRVTTAQMNEINPLNGALIYNTDAQCVFQYNGTSWQNLCNTTSGSLSIIDNEDGSFTINGPDGTNFTSPNFTELRGEQGLPGNDGLGISSTTDNNDGTITITYTDNSTFTTANFKGTDGASAYEVAVADGYTGTESDWLSSLQGAAGNDGTNGTDGASAYEIAVADGYTGTESDWLSSLQGAAGTNGADGASAYEIAIADGYTGTESDWLSSLQGADGNDGANG</sequence>
<evidence type="ECO:0000313" key="3">
    <source>
        <dbReference type="Proteomes" id="UP000198337"/>
    </source>
</evidence>
<reference evidence="2 3" key="1">
    <citation type="submission" date="2017-06" db="EMBL/GenBank/DDBJ databases">
        <authorList>
            <person name="Varghese N."/>
            <person name="Submissions S."/>
        </authorList>
    </citation>
    <scope>NUCLEOTIDE SEQUENCE [LARGE SCALE GENOMIC DNA]</scope>
    <source>
        <strain evidence="2 3">DSM 19840</strain>
    </source>
</reference>
<keyword evidence="3" id="KW-1185">Reference proteome</keyword>
<dbReference type="Proteomes" id="UP000198337">
    <property type="component" value="Unassembled WGS sequence"/>
</dbReference>
<feature type="signal peptide" evidence="1">
    <location>
        <begin position="1"/>
        <end position="33"/>
    </location>
</feature>
<accession>A0ABY1SDJ8</accession>
<gene>
    <name evidence="2" type="ORF">SAMN04488009_0549</name>
</gene>
<comment type="caution">
    <text evidence="2">The sequence shown here is derived from an EMBL/GenBank/DDBJ whole genome shotgun (WGS) entry which is preliminary data.</text>
</comment>
<name>A0ABY1SDJ8_9FLAO</name>
<keyword evidence="2" id="KW-0401">Integrin</keyword>